<keyword evidence="2" id="KW-0808">Transferase</keyword>
<dbReference type="InterPro" id="IPR000182">
    <property type="entry name" value="GNAT_dom"/>
</dbReference>
<dbReference type="Proteomes" id="UP000028702">
    <property type="component" value="Unassembled WGS sequence"/>
</dbReference>
<dbReference type="CDD" id="cd04301">
    <property type="entry name" value="NAT_SF"/>
    <property type="match status" value="1"/>
</dbReference>
<dbReference type="EMBL" id="BBIO01000027">
    <property type="protein sequence ID" value="GAK46750.1"/>
    <property type="molecule type" value="Genomic_DNA"/>
</dbReference>
<dbReference type="GO" id="GO:0016747">
    <property type="term" value="F:acyltransferase activity, transferring groups other than amino-acyl groups"/>
    <property type="evidence" value="ECO:0007669"/>
    <property type="project" value="InterPro"/>
</dbReference>
<organism evidence="2 3">
    <name type="scientific">Tepidicaulis marinus</name>
    <dbReference type="NCBI Taxonomy" id="1333998"/>
    <lineage>
        <taxon>Bacteria</taxon>
        <taxon>Pseudomonadati</taxon>
        <taxon>Pseudomonadota</taxon>
        <taxon>Alphaproteobacteria</taxon>
        <taxon>Hyphomicrobiales</taxon>
        <taxon>Parvibaculaceae</taxon>
        <taxon>Tepidicaulis</taxon>
    </lineage>
</organism>
<dbReference type="RefSeq" id="WP_045449684.1">
    <property type="nucleotide sequence ID" value="NZ_BBIO01000027.1"/>
</dbReference>
<dbReference type="AlphaFoldDB" id="A0A081BFD2"/>
<dbReference type="InterPro" id="IPR016181">
    <property type="entry name" value="Acyl_CoA_acyltransferase"/>
</dbReference>
<dbReference type="SUPFAM" id="SSF55729">
    <property type="entry name" value="Acyl-CoA N-acyltransferases (Nat)"/>
    <property type="match status" value="1"/>
</dbReference>
<dbReference type="PANTHER" id="PTHR43233:SF1">
    <property type="entry name" value="FAMILY N-ACETYLTRANSFERASE, PUTATIVE (AFU_ORTHOLOGUE AFUA_6G03350)-RELATED"/>
    <property type="match status" value="1"/>
</dbReference>
<comment type="caution">
    <text evidence="2">The sequence shown here is derived from an EMBL/GenBank/DDBJ whole genome shotgun (WGS) entry which is preliminary data.</text>
</comment>
<protein>
    <submittedName>
        <fullName evidence="2">GCN5-like N-acetyltransferase</fullName>
    </submittedName>
</protein>
<proteinExistence type="predicted"/>
<accession>A0A081BFD2</accession>
<dbReference type="InterPro" id="IPR053144">
    <property type="entry name" value="Acetyltransferase_Butenolide"/>
</dbReference>
<dbReference type="STRING" id="1333998.M2A_3249"/>
<evidence type="ECO:0000313" key="2">
    <source>
        <dbReference type="EMBL" id="GAK46750.1"/>
    </source>
</evidence>
<feature type="domain" description="N-acetyltransferase" evidence="1">
    <location>
        <begin position="11"/>
        <end position="145"/>
    </location>
</feature>
<dbReference type="Gene3D" id="3.40.630.30">
    <property type="match status" value="1"/>
</dbReference>
<evidence type="ECO:0000313" key="3">
    <source>
        <dbReference type="Proteomes" id="UP000028702"/>
    </source>
</evidence>
<evidence type="ECO:0000259" key="1">
    <source>
        <dbReference type="PROSITE" id="PS51186"/>
    </source>
</evidence>
<dbReference type="eggNOG" id="COG0456">
    <property type="taxonomic scope" value="Bacteria"/>
</dbReference>
<dbReference type="PANTHER" id="PTHR43233">
    <property type="entry name" value="FAMILY N-ACETYLTRANSFERASE, PUTATIVE (AFU_ORTHOLOGUE AFUA_6G03350)-RELATED"/>
    <property type="match status" value="1"/>
</dbReference>
<reference evidence="2 3" key="1">
    <citation type="submission" date="2014-07" db="EMBL/GenBank/DDBJ databases">
        <title>Tepidicaulis marinum gen. nov., sp. nov., a novel marine bacterium denitrifying nitrate to nitrous oxide strictly under microaerobic conditions.</title>
        <authorList>
            <person name="Takeuchi M."/>
            <person name="Yamagishi T."/>
            <person name="Kamagata Y."/>
            <person name="Oshima K."/>
            <person name="Hattori M."/>
            <person name="Katayama T."/>
            <person name="Hanada S."/>
            <person name="Tamaki H."/>
            <person name="Marumo K."/>
            <person name="Maeda H."/>
            <person name="Nedachi M."/>
            <person name="Iwasaki W."/>
            <person name="Suwa Y."/>
            <person name="Sakata S."/>
        </authorList>
    </citation>
    <scope>NUCLEOTIDE SEQUENCE [LARGE SCALE GENOMIC DNA]</scope>
    <source>
        <strain evidence="2 3">MA2</strain>
    </source>
</reference>
<name>A0A081BFD2_9HYPH</name>
<dbReference type="PROSITE" id="PS51186">
    <property type="entry name" value="GNAT"/>
    <property type="match status" value="1"/>
</dbReference>
<gene>
    <name evidence="2" type="ORF">M2A_3249</name>
</gene>
<keyword evidence="3" id="KW-1185">Reference proteome</keyword>
<dbReference type="Pfam" id="PF13508">
    <property type="entry name" value="Acetyltransf_7"/>
    <property type="match status" value="1"/>
</dbReference>
<sequence>MSISCWEQGDFDISTDPERLEKDRILANLRATYWAAKSSPENLWLSICNSRIYGVYHKSRGQVGFGRAVTDYARFAWVSDIYIEDAHKGQGLGKWLMTCILADPQLATVNRWMLATDDAHGLYRQHGFETLEPAEAAKVMQRRQPLV</sequence>